<gene>
    <name evidence="2" type="ORF">ACFPJ5_02295</name>
</gene>
<keyword evidence="1" id="KW-0812">Transmembrane</keyword>
<dbReference type="InterPro" id="IPR058342">
    <property type="entry name" value="DUF8029"/>
</dbReference>
<reference evidence="2 3" key="1">
    <citation type="journal article" date="2019" name="Int. J. Syst. Evol. Microbiol.">
        <title>The Global Catalogue of Microorganisms (GCM) 10K type strain sequencing project: providing services to taxonomists for standard genome sequencing and annotation.</title>
        <authorList>
            <consortium name="The Broad Institute Genomics Platform"/>
            <consortium name="The Broad Institute Genome Sequencing Center for Infectious Disease"/>
            <person name="Wu L."/>
            <person name="Ma J."/>
        </authorList>
    </citation>
    <scope>NUCLEOTIDE SEQUENCE [LARGE SCALE GENOMIC DNA]</scope>
    <source>
        <strain evidence="2 3">CGMCC 1.12237</strain>
    </source>
</reference>
<dbReference type="EMBL" id="JBHSKX010000001">
    <property type="protein sequence ID" value="MFC5365752.1"/>
    <property type="molecule type" value="Genomic_DNA"/>
</dbReference>
<keyword evidence="1" id="KW-1133">Transmembrane helix</keyword>
<evidence type="ECO:0000313" key="2">
    <source>
        <dbReference type="EMBL" id="MFC5365752.1"/>
    </source>
</evidence>
<evidence type="ECO:0000313" key="3">
    <source>
        <dbReference type="Proteomes" id="UP001596201"/>
    </source>
</evidence>
<keyword evidence="1" id="KW-0472">Membrane</keyword>
<proteinExistence type="predicted"/>
<keyword evidence="3" id="KW-1185">Reference proteome</keyword>
<evidence type="ECO:0000256" key="1">
    <source>
        <dbReference type="SAM" id="Phobius"/>
    </source>
</evidence>
<sequence>MDPTLLAPILQLGGLLDSLVGQLFAVVVVIGLVVLVGRIVLKVAWRLVTIAAVVLGAILLFTFFFGGF</sequence>
<protein>
    <recommendedName>
        <fullName evidence="4">Major facilitator superfamily (MFS) profile domain-containing protein</fullName>
    </recommendedName>
</protein>
<feature type="transmembrane region" description="Helical" evidence="1">
    <location>
        <begin position="47"/>
        <end position="66"/>
    </location>
</feature>
<dbReference type="Proteomes" id="UP001596201">
    <property type="component" value="Unassembled WGS sequence"/>
</dbReference>
<dbReference type="RefSeq" id="WP_227228966.1">
    <property type="nucleotide sequence ID" value="NZ_JAJCVJ010000001.1"/>
</dbReference>
<dbReference type="AlphaFoldDB" id="A0ABD5R6W2"/>
<feature type="transmembrane region" description="Helical" evidence="1">
    <location>
        <begin position="20"/>
        <end position="40"/>
    </location>
</feature>
<dbReference type="Pfam" id="PF26072">
    <property type="entry name" value="DUF8029"/>
    <property type="match status" value="1"/>
</dbReference>
<organism evidence="2 3">
    <name type="scientific">Salinirubrum litoreum</name>
    <dbReference type="NCBI Taxonomy" id="1126234"/>
    <lineage>
        <taxon>Archaea</taxon>
        <taxon>Methanobacteriati</taxon>
        <taxon>Methanobacteriota</taxon>
        <taxon>Stenosarchaea group</taxon>
        <taxon>Halobacteria</taxon>
        <taxon>Halobacteriales</taxon>
        <taxon>Haloferacaceae</taxon>
        <taxon>Salinirubrum</taxon>
    </lineage>
</organism>
<evidence type="ECO:0008006" key="4">
    <source>
        <dbReference type="Google" id="ProtNLM"/>
    </source>
</evidence>
<name>A0ABD5R6W2_9EURY</name>
<comment type="caution">
    <text evidence="2">The sequence shown here is derived from an EMBL/GenBank/DDBJ whole genome shotgun (WGS) entry which is preliminary data.</text>
</comment>
<accession>A0ABD5R6W2</accession>